<protein>
    <submittedName>
        <fullName evidence="1">Uncharacterized protein</fullName>
    </submittedName>
</protein>
<reference evidence="1 2" key="1">
    <citation type="submission" date="2017-05" db="EMBL/GenBank/DDBJ databases">
        <title>Whole genome sequencing of Yersinia kristensenii.</title>
        <authorList>
            <person name="Campioni F."/>
        </authorList>
    </citation>
    <scope>NUCLEOTIDE SEQUENCE [LARGE SCALE GENOMIC DNA]</scope>
    <source>
        <strain evidence="1 2">CFSAN060538</strain>
    </source>
</reference>
<comment type="caution">
    <text evidence="1">The sequence shown here is derived from an EMBL/GenBank/DDBJ whole genome shotgun (WGS) entry which is preliminary data.</text>
</comment>
<evidence type="ECO:0000313" key="2">
    <source>
        <dbReference type="Proteomes" id="UP000195840"/>
    </source>
</evidence>
<organism evidence="1 2">
    <name type="scientific">Yersinia kristensenii</name>
    <dbReference type="NCBI Taxonomy" id="28152"/>
    <lineage>
        <taxon>Bacteria</taxon>
        <taxon>Pseudomonadati</taxon>
        <taxon>Pseudomonadota</taxon>
        <taxon>Gammaproteobacteria</taxon>
        <taxon>Enterobacterales</taxon>
        <taxon>Yersiniaceae</taxon>
        <taxon>Yersinia</taxon>
    </lineage>
</organism>
<accession>A0AB73P862</accession>
<dbReference type="EMBL" id="NHOG01000001">
    <property type="protein sequence ID" value="OVZ83872.1"/>
    <property type="molecule type" value="Genomic_DNA"/>
</dbReference>
<proteinExistence type="predicted"/>
<dbReference type="Proteomes" id="UP000195840">
    <property type="component" value="Unassembled WGS sequence"/>
</dbReference>
<keyword evidence="2" id="KW-1185">Reference proteome</keyword>
<dbReference type="AlphaFoldDB" id="A0AB73P862"/>
<gene>
    <name evidence="1" type="ORF">CBW52_01750</name>
</gene>
<sequence length="81" mass="9148">MTEFEIEDIAGTMIPYRGLQILSVGPMKRLVWKWKVNGTLRKHSEIIDGGNSLTPTVLRVILVAAIKDILNKFPDEDFPPL</sequence>
<dbReference type="RefSeq" id="WP_087794731.1">
    <property type="nucleotide sequence ID" value="NZ_CAWNET010000001.1"/>
</dbReference>
<name>A0AB73P862_YERKR</name>
<evidence type="ECO:0000313" key="1">
    <source>
        <dbReference type="EMBL" id="OVZ83872.1"/>
    </source>
</evidence>